<proteinExistence type="predicted"/>
<dbReference type="RefSeq" id="WP_267636144.1">
    <property type="nucleotide sequence ID" value="NZ_JAODIY010000004.1"/>
</dbReference>
<comment type="caution">
    <text evidence="1">The sequence shown here is derived from an EMBL/GenBank/DDBJ whole genome shotgun (WGS) entry which is preliminary data.</text>
</comment>
<protein>
    <submittedName>
        <fullName evidence="1">Uncharacterized protein</fullName>
    </submittedName>
</protein>
<organism evidence="1 2">
    <name type="scientific">Halovenus rubra</name>
    <dbReference type="NCBI Taxonomy" id="869890"/>
    <lineage>
        <taxon>Archaea</taxon>
        <taxon>Methanobacteriati</taxon>
        <taxon>Methanobacteriota</taxon>
        <taxon>Stenosarchaea group</taxon>
        <taxon>Halobacteria</taxon>
        <taxon>Halobacteriales</taxon>
        <taxon>Haloarculaceae</taxon>
        <taxon>Halovenus</taxon>
    </lineage>
</organism>
<sequence length="51" mass="5508">MDCDVVTLPLYAGQSAGLADELQSATSLVEELKTQMLTALSELPEVTRRRG</sequence>
<name>A0ABD5X5C8_9EURY</name>
<dbReference type="Proteomes" id="UP001596414">
    <property type="component" value="Unassembled WGS sequence"/>
</dbReference>
<dbReference type="EMBL" id="JBHSZQ010000004">
    <property type="protein sequence ID" value="MFC7125144.1"/>
    <property type="molecule type" value="Genomic_DNA"/>
</dbReference>
<reference evidence="1 2" key="1">
    <citation type="journal article" date="2014" name="Int. J. Syst. Evol. Microbiol.">
        <title>Complete genome sequence of Corynebacterium casei LMG S-19264T (=DSM 44701T), isolated from a smear-ripened cheese.</title>
        <authorList>
            <consortium name="US DOE Joint Genome Institute (JGI-PGF)"/>
            <person name="Walter F."/>
            <person name="Albersmeier A."/>
            <person name="Kalinowski J."/>
            <person name="Ruckert C."/>
        </authorList>
    </citation>
    <scope>NUCLEOTIDE SEQUENCE [LARGE SCALE GENOMIC DNA]</scope>
    <source>
        <strain evidence="1 2">CGMCC 4.7215</strain>
    </source>
</reference>
<dbReference type="AlphaFoldDB" id="A0ABD5X5C8"/>
<evidence type="ECO:0000313" key="2">
    <source>
        <dbReference type="Proteomes" id="UP001596414"/>
    </source>
</evidence>
<accession>A0ABD5X5C8</accession>
<gene>
    <name evidence="1" type="ORF">ACFQJ7_03705</name>
</gene>
<evidence type="ECO:0000313" key="1">
    <source>
        <dbReference type="EMBL" id="MFC7125144.1"/>
    </source>
</evidence>